<dbReference type="SUPFAM" id="SSF90209">
    <property type="entry name" value="Ran binding protein zinc finger-like"/>
    <property type="match status" value="1"/>
</dbReference>
<feature type="compositionally biased region" description="Polar residues" evidence="9">
    <location>
        <begin position="1713"/>
        <end position="1735"/>
    </location>
</feature>
<feature type="compositionally biased region" description="Polar residues" evidence="9">
    <location>
        <begin position="396"/>
        <end position="412"/>
    </location>
</feature>
<feature type="compositionally biased region" description="Basic and acidic residues" evidence="9">
    <location>
        <begin position="154"/>
        <end position="163"/>
    </location>
</feature>
<feature type="compositionally biased region" description="Polar residues" evidence="9">
    <location>
        <begin position="1518"/>
        <end position="1543"/>
    </location>
</feature>
<feature type="compositionally biased region" description="Polar residues" evidence="9">
    <location>
        <begin position="1913"/>
        <end position="1933"/>
    </location>
</feature>
<feature type="compositionally biased region" description="Polar residues" evidence="9">
    <location>
        <begin position="1689"/>
        <end position="1699"/>
    </location>
</feature>
<keyword evidence="5" id="KW-0805">Transcription regulation</keyword>
<evidence type="ECO:0000259" key="10">
    <source>
        <dbReference type="PROSITE" id="PS50199"/>
    </source>
</evidence>
<keyword evidence="6" id="KW-0804">Transcription</keyword>
<dbReference type="RefSeq" id="XP_022095910.1">
    <property type="nucleotide sequence ID" value="XM_022240218.1"/>
</dbReference>
<accession>A0A8B7YTV6</accession>
<dbReference type="KEGG" id="aplc:110982070"/>
<keyword evidence="2" id="KW-0479">Metal-binding</keyword>
<evidence type="ECO:0000256" key="5">
    <source>
        <dbReference type="ARBA" id="ARBA00023015"/>
    </source>
</evidence>
<proteinExistence type="predicted"/>
<feature type="region of interest" description="Disordered" evidence="9">
    <location>
        <begin position="2010"/>
        <end position="2033"/>
    </location>
</feature>
<dbReference type="PROSITE" id="PS01358">
    <property type="entry name" value="ZF_RANBP2_1"/>
    <property type="match status" value="1"/>
</dbReference>
<feature type="compositionally biased region" description="Low complexity" evidence="9">
    <location>
        <begin position="309"/>
        <end position="321"/>
    </location>
</feature>
<dbReference type="OMA" id="DTNESTC"/>
<dbReference type="OrthoDB" id="10063208at2759"/>
<keyword evidence="3 8" id="KW-0863">Zinc-finger</keyword>
<evidence type="ECO:0000256" key="3">
    <source>
        <dbReference type="ARBA" id="ARBA00022771"/>
    </source>
</evidence>
<dbReference type="PANTHER" id="PTHR12920:SF4">
    <property type="entry name" value="GEO03726P1"/>
    <property type="match status" value="1"/>
</dbReference>
<feature type="compositionally biased region" description="Polar residues" evidence="9">
    <location>
        <begin position="1551"/>
        <end position="1567"/>
    </location>
</feature>
<dbReference type="GO" id="GO:0008270">
    <property type="term" value="F:zinc ion binding"/>
    <property type="evidence" value="ECO:0007669"/>
    <property type="project" value="UniProtKB-KW"/>
</dbReference>
<feature type="compositionally biased region" description="Basic and acidic residues" evidence="9">
    <location>
        <begin position="1072"/>
        <end position="1085"/>
    </location>
</feature>
<feature type="compositionally biased region" description="Basic and acidic residues" evidence="9">
    <location>
        <begin position="1041"/>
        <end position="1057"/>
    </location>
</feature>
<protein>
    <submittedName>
        <fullName evidence="12">Uncharacterized protein LOC110982070</fullName>
    </submittedName>
</protein>
<organism evidence="11 12">
    <name type="scientific">Acanthaster planci</name>
    <name type="common">Crown-of-thorns starfish</name>
    <dbReference type="NCBI Taxonomy" id="133434"/>
    <lineage>
        <taxon>Eukaryota</taxon>
        <taxon>Metazoa</taxon>
        <taxon>Echinodermata</taxon>
        <taxon>Eleutherozoa</taxon>
        <taxon>Asterozoa</taxon>
        <taxon>Asteroidea</taxon>
        <taxon>Valvatacea</taxon>
        <taxon>Valvatida</taxon>
        <taxon>Acanthasteridae</taxon>
        <taxon>Acanthaster</taxon>
    </lineage>
</organism>
<keyword evidence="4" id="KW-0862">Zinc</keyword>
<reference evidence="12" key="1">
    <citation type="submission" date="2025-08" db="UniProtKB">
        <authorList>
            <consortium name="RefSeq"/>
        </authorList>
    </citation>
    <scope>IDENTIFICATION</scope>
</reference>
<feature type="compositionally biased region" description="Basic residues" evidence="9">
    <location>
        <begin position="2024"/>
        <end position="2033"/>
    </location>
</feature>
<evidence type="ECO:0000256" key="6">
    <source>
        <dbReference type="ARBA" id="ARBA00023163"/>
    </source>
</evidence>
<feature type="compositionally biased region" description="Basic and acidic residues" evidence="9">
    <location>
        <begin position="1507"/>
        <end position="1517"/>
    </location>
</feature>
<evidence type="ECO:0000256" key="7">
    <source>
        <dbReference type="ARBA" id="ARBA00023242"/>
    </source>
</evidence>
<feature type="region of interest" description="Disordered" evidence="9">
    <location>
        <begin position="141"/>
        <end position="172"/>
    </location>
</feature>
<feature type="region of interest" description="Disordered" evidence="9">
    <location>
        <begin position="1682"/>
        <end position="1867"/>
    </location>
</feature>
<feature type="region of interest" description="Disordered" evidence="9">
    <location>
        <begin position="1902"/>
        <end position="1953"/>
    </location>
</feature>
<dbReference type="InterPro" id="IPR033774">
    <property type="entry name" value="YAF2_RYBP"/>
</dbReference>
<dbReference type="Gene3D" id="4.10.1060.10">
    <property type="entry name" value="Zinc finger, RanBP2-type"/>
    <property type="match status" value="1"/>
</dbReference>
<name>A0A8B7YTV6_ACAPL</name>
<feature type="domain" description="RanBP2-type" evidence="10">
    <location>
        <begin position="1950"/>
        <end position="1980"/>
    </location>
</feature>
<evidence type="ECO:0000256" key="9">
    <source>
        <dbReference type="SAM" id="MobiDB-lite"/>
    </source>
</evidence>
<dbReference type="GO" id="GO:0003677">
    <property type="term" value="F:DNA binding"/>
    <property type="evidence" value="ECO:0007669"/>
    <property type="project" value="TreeGrafter"/>
</dbReference>
<feature type="region of interest" description="Disordered" evidence="9">
    <location>
        <begin position="278"/>
        <end position="360"/>
    </location>
</feature>
<dbReference type="GO" id="GO:0045893">
    <property type="term" value="P:positive regulation of DNA-templated transcription"/>
    <property type="evidence" value="ECO:0007669"/>
    <property type="project" value="InterPro"/>
</dbReference>
<dbReference type="Proteomes" id="UP000694845">
    <property type="component" value="Unplaced"/>
</dbReference>
<dbReference type="GO" id="GO:0003712">
    <property type="term" value="F:transcription coregulator activity"/>
    <property type="evidence" value="ECO:0007669"/>
    <property type="project" value="TreeGrafter"/>
</dbReference>
<dbReference type="SMART" id="SM00547">
    <property type="entry name" value="ZnF_RBZ"/>
    <property type="match status" value="1"/>
</dbReference>
<dbReference type="GO" id="GO:0005634">
    <property type="term" value="C:nucleus"/>
    <property type="evidence" value="ECO:0007669"/>
    <property type="project" value="UniProtKB-SubCell"/>
</dbReference>
<dbReference type="PANTHER" id="PTHR12920">
    <property type="entry name" value="RYBP AND YAF2-RELATED"/>
    <property type="match status" value="1"/>
</dbReference>
<evidence type="ECO:0000313" key="11">
    <source>
        <dbReference type="Proteomes" id="UP000694845"/>
    </source>
</evidence>
<feature type="compositionally biased region" description="Polar residues" evidence="9">
    <location>
        <begin position="1784"/>
        <end position="1795"/>
    </location>
</feature>
<evidence type="ECO:0000256" key="8">
    <source>
        <dbReference type="PROSITE-ProRule" id="PRU00322"/>
    </source>
</evidence>
<feature type="region of interest" description="Disordered" evidence="9">
    <location>
        <begin position="396"/>
        <end position="466"/>
    </location>
</feature>
<feature type="compositionally biased region" description="Polar residues" evidence="9">
    <location>
        <begin position="280"/>
        <end position="294"/>
    </location>
</feature>
<sequence length="2085" mass="232707">MGRRPQTGQSVNKTKFELFQMSRKNDCIKKHKESDMSQNTVKTLTPVYLRSVSNEDDAVRVSESEGRRTLMHLRPHKRYTPVVGLSRRGLMTSRGHADRLQNEEDSSLVQRERLSKSAAVVSSEKQEESPVERIVEDETLSLRSKTASVSASSERSHHLERSRQQQGKQLEATPVLHRTWQPPSYSRLLQAMSKKSSALHWNNVMSLRPDRKYTSAFARQRRETQSEKKTGCKLCKAEKGHESSFPLLKSLLKLPVIEPTKEKVSTSVCTDRDDHVHANTAETSSTHKQKSCAQLKTGKKRLPKDRLAQHGGSSHDSQSSQCLDEGTPQCKDMTSPESRITPTPSNKSQRPNSECRNTDPQCAIGLTYNTKPASHAIEQASPWSVSQSLRTKRSSLTSIQFHGRSSPSQEISSVGKDLQRMDESASQDSESENEHLFASSGLLEKPDKTFENKTAESESISESDESLGLPKVHVDLKGQRTHQKLNVIEVPTQSEVTGTSPVVVNFDPKSLLTVRPHTGYQSMAGKTKLCPSERKHWLLIQKGCHTICQLEDYAPKMLMVLRPYTGYRSVVGKQQVHDIKSKHWLLAQVNRDPNDQVVEANPELSCEAEECSCDSPKLGTRLDRLVGNILDGTQLSQEFVNPPVNLSHVPLVKATESSDHLADESPQIAQEPDLKQPSEHQLVPTLEEKSKCDGSDSLHYGIWKWTEKKSAQKCRKSARGHPCLVSSSTHRETKIDQASQSVPQLHVTDGAEPTLKPERIVEFSQDKCTIQEEAITNHTSKLTEPWLSVTQANGTQSEFSQPSENTSGQSCMAQNVSSGQLKENHELNYSESDVLGNAINETCRPKETDVDSTPAVTQVQNNVPSSSDVFQEVVSISGPTVADCEGTCEGQVQGTVIEERQEKYSEAERKRSRHRSKNLKQRWSPRIFKRPKRLFKPTEKFLMHQLRKASKSRGKSADVFLKLVKADLARKLIEKSPKVELRKKAKSGKRQHVHVGQAGKFLTPEQLPGGDLKEPYACKGNKLHPLQKMVKCECLLVPPTKPKDLRQTQHGKASESKELEEEEVLQPSLQKGPERMAKRELKKVAELSSSVPEETHQRTEPSNLTGTVHKHIKSRHSSPLIRKTLRAKQEQATKNHALKTSKPQPDLAKLGEKEKAEEHTSSPFCNVKSGAYDQPHESHVSRISLSETRQKEKDTSLLHAVPAVQEIASFSVDAMELGEEVFTTSIQSRSQVLTNYTRKTLMMMRPYPAYRSVAGKSQSPCKFMGHWLLSQVKGRGKVKRNEEPEDTCTLETSENDELKPLEYQGKHGKKRWSLQKAERPKRLLKPTEKSLMHQLTKAAKSSRQSTKLPLEFDTTAQAGNLEPKVSSSSALSVQTSQVQQHGCKSVFVQPQEQVTSLQPDLPTTNLKDLVISSVKSEDPAILQRYLEEIPPVSQPQCPSTKGLSSRFHFSKVDGDTHKQAILAKQNRLHKVCLDLQVRCLSHAKVCEAKSPSLIPDSEVSISEESLTGEKDSMHSHAEVSSGSESQVANEMGTDETSYGTDAATSLHCVSPTKSEPNSKSVEESSVTSDGILCPGLIEKDENGSPEQQELEDKCLCRSSTEKDANVKSDVEECNKFVDIPEQLFSASDKNNTAATDECKITKGQQVKPHPKTKMRLRKKDKHFLFSRLGFKKNKRRAFHLVNNDKHSRGQNSLKLQTGVENKCPHKRRRRQQRANVFTPSNLLPTAASQKLSSALDSIPVPTPPTRGRPKKRKLHVSLDENFTPGDSISSPPRTGRKKELYLTPQPTANNPSSLQRPHKKSSRRTRLEESLDCVSSFLPSQSDRKQFVSSRDNENDDPEPPITNRITDGPPVALLASSPEHLPPSKRIKQLIPGYTCPDKEEFTLEEFCSLETLEEAVEMAAREARHEELKPHQSTSSVKKMKSSDSNLHKNPSSSSSKKSRAKRSSRSPEGSYWDCSVCTFRNKAEAFKCAMCDVRKGTSTRKPRLNAQLVAQQQAQQNLTPLTHVKSVKTASRGGPAQRKVGTSKKPRPRLKNIDRSTAMSTTVVVNNVPVIITEYKEKSHTRTTADSDEAPADRTNGNVNGL</sequence>
<feature type="compositionally biased region" description="Polar residues" evidence="9">
    <location>
        <begin position="335"/>
        <end position="360"/>
    </location>
</feature>
<keyword evidence="7" id="KW-0539">Nucleus</keyword>
<feature type="region of interest" description="Disordered" evidence="9">
    <location>
        <begin position="721"/>
        <end position="741"/>
    </location>
</feature>
<dbReference type="InterPro" id="IPR036443">
    <property type="entry name" value="Znf_RanBP2_sf"/>
</dbReference>
<feature type="region of interest" description="Disordered" evidence="9">
    <location>
        <begin position="2061"/>
        <end position="2085"/>
    </location>
</feature>
<dbReference type="Pfam" id="PF17219">
    <property type="entry name" value="YAF2_RYBP"/>
    <property type="match status" value="1"/>
</dbReference>
<comment type="subcellular location">
    <subcellularLocation>
        <location evidence="1">Nucleus</location>
    </subcellularLocation>
</comment>
<dbReference type="Pfam" id="PF00641">
    <property type="entry name" value="Zn_ribbon_RanBP"/>
    <property type="match status" value="1"/>
</dbReference>
<dbReference type="InterPro" id="IPR001876">
    <property type="entry name" value="Znf_RanBP2"/>
</dbReference>
<dbReference type="InterPro" id="IPR039958">
    <property type="entry name" value="RYBP/YAF2"/>
</dbReference>
<keyword evidence="11" id="KW-1185">Reference proteome</keyword>
<dbReference type="GeneID" id="110982070"/>
<evidence type="ECO:0000256" key="1">
    <source>
        <dbReference type="ARBA" id="ARBA00004123"/>
    </source>
</evidence>
<feature type="region of interest" description="Disordered" evidence="9">
    <location>
        <begin position="1497"/>
        <end position="1567"/>
    </location>
</feature>
<feature type="region of interest" description="Disordered" evidence="9">
    <location>
        <begin position="1040"/>
        <end position="1190"/>
    </location>
</feature>
<evidence type="ECO:0000313" key="12">
    <source>
        <dbReference type="RefSeq" id="XP_022095910.1"/>
    </source>
</evidence>
<evidence type="ECO:0000256" key="4">
    <source>
        <dbReference type="ARBA" id="ARBA00022833"/>
    </source>
</evidence>
<gene>
    <name evidence="12" type="primary">LOC110982070</name>
</gene>
<feature type="compositionally biased region" description="Basic and acidic residues" evidence="9">
    <location>
        <begin position="444"/>
        <end position="456"/>
    </location>
</feature>
<feature type="region of interest" description="Disordered" evidence="9">
    <location>
        <begin position="658"/>
        <end position="677"/>
    </location>
</feature>
<evidence type="ECO:0000256" key="2">
    <source>
        <dbReference type="ARBA" id="ARBA00022723"/>
    </source>
</evidence>
<feature type="compositionally biased region" description="Basic and acidic residues" evidence="9">
    <location>
        <begin position="1902"/>
        <end position="1912"/>
    </location>
</feature>
<feature type="region of interest" description="Disordered" evidence="9">
    <location>
        <begin position="792"/>
        <end position="819"/>
    </location>
</feature>
<dbReference type="PROSITE" id="PS50199">
    <property type="entry name" value="ZF_RANBP2_2"/>
    <property type="match status" value="1"/>
</dbReference>
<feature type="compositionally biased region" description="Basic and acidic residues" evidence="9">
    <location>
        <begin position="1149"/>
        <end position="1160"/>
    </location>
</feature>